<feature type="transmembrane region" description="Helical" evidence="6">
    <location>
        <begin position="281"/>
        <end position="302"/>
    </location>
</feature>
<dbReference type="GO" id="GO:0005351">
    <property type="term" value="F:carbohydrate:proton symporter activity"/>
    <property type="evidence" value="ECO:0007669"/>
    <property type="project" value="TreeGrafter"/>
</dbReference>
<proteinExistence type="inferred from homology"/>
<feature type="transmembrane region" description="Helical" evidence="6">
    <location>
        <begin position="12"/>
        <end position="32"/>
    </location>
</feature>
<evidence type="ECO:0000313" key="9">
    <source>
        <dbReference type="Proteomes" id="UP000028545"/>
    </source>
</evidence>
<evidence type="ECO:0000256" key="1">
    <source>
        <dbReference type="ARBA" id="ARBA00004141"/>
    </source>
</evidence>
<dbReference type="VEuPathDB" id="FungiDB:SAPIO_CDS1634"/>
<evidence type="ECO:0000256" key="2">
    <source>
        <dbReference type="ARBA" id="ARBA00010992"/>
    </source>
</evidence>
<dbReference type="Pfam" id="PF00083">
    <property type="entry name" value="Sugar_tr"/>
    <property type="match status" value="1"/>
</dbReference>
<feature type="domain" description="Major facilitator superfamily (MFS) profile" evidence="7">
    <location>
        <begin position="1"/>
        <end position="434"/>
    </location>
</feature>
<organism evidence="8 9">
    <name type="scientific">Pseudallescheria apiosperma</name>
    <name type="common">Scedosporium apiospermum</name>
    <dbReference type="NCBI Taxonomy" id="563466"/>
    <lineage>
        <taxon>Eukaryota</taxon>
        <taxon>Fungi</taxon>
        <taxon>Dikarya</taxon>
        <taxon>Ascomycota</taxon>
        <taxon>Pezizomycotina</taxon>
        <taxon>Sordariomycetes</taxon>
        <taxon>Hypocreomycetidae</taxon>
        <taxon>Microascales</taxon>
        <taxon>Microascaceae</taxon>
        <taxon>Scedosporium</taxon>
    </lineage>
</organism>
<dbReference type="InterPro" id="IPR050360">
    <property type="entry name" value="MFS_Sugar_Transporters"/>
</dbReference>
<dbReference type="PANTHER" id="PTHR48022">
    <property type="entry name" value="PLASTIDIC GLUCOSE TRANSPORTER 4"/>
    <property type="match status" value="1"/>
</dbReference>
<comment type="similarity">
    <text evidence="2">Belongs to the major facilitator superfamily. Sugar transporter (TC 2.A.1.1) family.</text>
</comment>
<dbReference type="Proteomes" id="UP000028545">
    <property type="component" value="Unassembled WGS sequence"/>
</dbReference>
<sequence length="490" mass="55081">MGLFTFEKFRYFNRTLFASVFVIAVSTFNYGFDNQAFATTQAMEHFTRQFGDYNETTGKYAFRSDWLSLFNSLNYIGFAAGKASYCLLIHEPEQIMAARILNYVYVGMELSVVPTFQSEIVPAPVRGLIVGTYQFSLTVGGLVINAICYGTSKIDDNRSWRIPLGLFYVVPSIIAAAIFFIPESPRWLLRKNRIDEAKEMLVRLRHGAFTDEEIEAEFTELRVTLEHEQESGNFMELFRGKNVIRTVIIVFVNFFQQATGQAFASQYGAVYVRSLGIFDPVLFGLMNSGINAVVITLVLFATDRFGRRTLLMASSIAIMGSLFSMGGLGVQEPVSVPRMKGIMALITIFVSSFSLGWAPLTYVVATEVSNLRLRDHSSRVGFTVNVIFNFLINFSIPYLVFPDRAGLGSKVGFIFGGIAFCSLIFVYFFVPECKGKTLEQVDYLFMTGVPLRKFGSTNASELMEAVHHQIQEKEHHDDPELGQAHHVENK</sequence>
<evidence type="ECO:0000256" key="5">
    <source>
        <dbReference type="ARBA" id="ARBA00023136"/>
    </source>
</evidence>
<evidence type="ECO:0000256" key="3">
    <source>
        <dbReference type="ARBA" id="ARBA00022692"/>
    </source>
</evidence>
<dbReference type="PROSITE" id="PS50850">
    <property type="entry name" value="MFS"/>
    <property type="match status" value="1"/>
</dbReference>
<keyword evidence="5 6" id="KW-0472">Membrane</keyword>
<dbReference type="Gene3D" id="1.20.1250.20">
    <property type="entry name" value="MFS general substrate transporter like domains"/>
    <property type="match status" value="1"/>
</dbReference>
<feature type="transmembrane region" description="Helical" evidence="6">
    <location>
        <begin position="412"/>
        <end position="430"/>
    </location>
</feature>
<keyword evidence="4 6" id="KW-1133">Transmembrane helix</keyword>
<dbReference type="SUPFAM" id="SSF103473">
    <property type="entry name" value="MFS general substrate transporter"/>
    <property type="match status" value="1"/>
</dbReference>
<keyword evidence="3 6" id="KW-0812">Transmembrane</keyword>
<reference evidence="8 9" key="1">
    <citation type="journal article" date="2014" name="Genome Announc.">
        <title>Draft genome sequence of the pathogenic fungus Scedosporium apiospermum.</title>
        <authorList>
            <person name="Vandeputte P."/>
            <person name="Ghamrawi S."/>
            <person name="Rechenmann M."/>
            <person name="Iltis A."/>
            <person name="Giraud S."/>
            <person name="Fleury M."/>
            <person name="Thornton C."/>
            <person name="Delhaes L."/>
            <person name="Meyer W."/>
            <person name="Papon N."/>
            <person name="Bouchara J.P."/>
        </authorList>
    </citation>
    <scope>NUCLEOTIDE SEQUENCE [LARGE SCALE GENOMIC DNA]</scope>
    <source>
        <strain evidence="8 9">IHEM 14462</strain>
    </source>
</reference>
<dbReference type="OrthoDB" id="6612291at2759"/>
<name>A0A084GEQ7_PSEDA</name>
<dbReference type="AlphaFoldDB" id="A0A084GEQ7"/>
<feature type="transmembrane region" description="Helical" evidence="6">
    <location>
        <begin position="309"/>
        <end position="330"/>
    </location>
</feature>
<dbReference type="HOGENOM" id="CLU_001265_30_1_1"/>
<feature type="transmembrane region" description="Helical" evidence="6">
    <location>
        <begin position="380"/>
        <end position="400"/>
    </location>
</feature>
<protein>
    <recommendedName>
        <fullName evidence="7">Major facilitator superfamily (MFS) profile domain-containing protein</fullName>
    </recommendedName>
</protein>
<dbReference type="InterPro" id="IPR020846">
    <property type="entry name" value="MFS_dom"/>
</dbReference>
<dbReference type="KEGG" id="sapo:SAPIO_CDS1634"/>
<feature type="transmembrane region" description="Helical" evidence="6">
    <location>
        <begin position="128"/>
        <end position="150"/>
    </location>
</feature>
<dbReference type="EMBL" id="JOWA01000066">
    <property type="protein sequence ID" value="KEZ45819.1"/>
    <property type="molecule type" value="Genomic_DNA"/>
</dbReference>
<dbReference type="InterPro" id="IPR005828">
    <property type="entry name" value="MFS_sugar_transport-like"/>
</dbReference>
<evidence type="ECO:0000313" key="8">
    <source>
        <dbReference type="EMBL" id="KEZ45819.1"/>
    </source>
</evidence>
<evidence type="ECO:0000259" key="7">
    <source>
        <dbReference type="PROSITE" id="PS50850"/>
    </source>
</evidence>
<feature type="transmembrane region" description="Helical" evidence="6">
    <location>
        <begin position="342"/>
        <end position="368"/>
    </location>
</feature>
<comment type="subcellular location">
    <subcellularLocation>
        <location evidence="1">Membrane</location>
        <topology evidence="1">Multi-pass membrane protein</topology>
    </subcellularLocation>
</comment>
<dbReference type="GO" id="GO:0016020">
    <property type="term" value="C:membrane"/>
    <property type="evidence" value="ECO:0007669"/>
    <property type="project" value="UniProtKB-SubCell"/>
</dbReference>
<dbReference type="InterPro" id="IPR036259">
    <property type="entry name" value="MFS_trans_sf"/>
</dbReference>
<dbReference type="GeneID" id="27720706"/>
<keyword evidence="9" id="KW-1185">Reference proteome</keyword>
<accession>A0A084GEQ7</accession>
<dbReference type="PANTHER" id="PTHR48022:SF77">
    <property type="entry name" value="MAJOR FACILITATOR SUPERFAMILY (MFS) PROFILE DOMAIN-CONTAINING PROTEIN"/>
    <property type="match status" value="1"/>
</dbReference>
<evidence type="ECO:0000256" key="6">
    <source>
        <dbReference type="SAM" id="Phobius"/>
    </source>
</evidence>
<feature type="transmembrane region" description="Helical" evidence="6">
    <location>
        <begin position="162"/>
        <end position="181"/>
    </location>
</feature>
<comment type="caution">
    <text evidence="8">The sequence shown here is derived from an EMBL/GenBank/DDBJ whole genome shotgun (WGS) entry which is preliminary data.</text>
</comment>
<dbReference type="RefSeq" id="XP_016645618.1">
    <property type="nucleotide sequence ID" value="XM_016784861.1"/>
</dbReference>
<gene>
    <name evidence="8" type="ORF">SAPIO_CDS1634</name>
</gene>
<dbReference type="OMA" id="FAGSICI"/>
<evidence type="ECO:0000256" key="4">
    <source>
        <dbReference type="ARBA" id="ARBA00022989"/>
    </source>
</evidence>